<reference evidence="3 4" key="1">
    <citation type="submission" date="2024-01" db="EMBL/GenBank/DDBJ databases">
        <title>Complete genome of Cladobotryum mycophilum ATHUM6906.</title>
        <authorList>
            <person name="Christinaki A.C."/>
            <person name="Myridakis A.I."/>
            <person name="Kouvelis V.N."/>
        </authorList>
    </citation>
    <scope>NUCLEOTIDE SEQUENCE [LARGE SCALE GENOMIC DNA]</scope>
    <source>
        <strain evidence="3 4">ATHUM6906</strain>
    </source>
</reference>
<dbReference type="GO" id="GO:0008168">
    <property type="term" value="F:methyltransferase activity"/>
    <property type="evidence" value="ECO:0007669"/>
    <property type="project" value="UniProtKB-KW"/>
</dbReference>
<evidence type="ECO:0000256" key="2">
    <source>
        <dbReference type="SAM" id="MobiDB-lite"/>
    </source>
</evidence>
<keyword evidence="4" id="KW-1185">Reference proteome</keyword>
<evidence type="ECO:0000313" key="3">
    <source>
        <dbReference type="EMBL" id="KAK5997562.1"/>
    </source>
</evidence>
<dbReference type="GO" id="GO:0032259">
    <property type="term" value="P:methylation"/>
    <property type="evidence" value="ECO:0007669"/>
    <property type="project" value="UniProtKB-KW"/>
</dbReference>
<dbReference type="SUPFAM" id="SSF53335">
    <property type="entry name" value="S-adenosyl-L-methionine-dependent methyltransferases"/>
    <property type="match status" value="1"/>
</dbReference>
<comment type="similarity">
    <text evidence="1">Belongs to the methyltransferase superfamily. LaeA methyltransferase family.</text>
</comment>
<proteinExistence type="inferred from homology"/>
<comment type="caution">
    <text evidence="3">The sequence shown here is derived from an EMBL/GenBank/DDBJ whole genome shotgun (WGS) entry which is preliminary data.</text>
</comment>
<evidence type="ECO:0000313" key="4">
    <source>
        <dbReference type="Proteomes" id="UP001338125"/>
    </source>
</evidence>
<feature type="compositionally biased region" description="Low complexity" evidence="2">
    <location>
        <begin position="15"/>
        <end position="30"/>
    </location>
</feature>
<keyword evidence="3" id="KW-0489">Methyltransferase</keyword>
<dbReference type="EMBL" id="JAVFKD010000002">
    <property type="protein sequence ID" value="KAK5997562.1"/>
    <property type="molecule type" value="Genomic_DNA"/>
</dbReference>
<dbReference type="Gene3D" id="3.40.50.150">
    <property type="entry name" value="Vaccinia Virus protein VP39"/>
    <property type="match status" value="1"/>
</dbReference>
<dbReference type="Pfam" id="PF13489">
    <property type="entry name" value="Methyltransf_23"/>
    <property type="match status" value="1"/>
</dbReference>
<feature type="compositionally biased region" description="Acidic residues" evidence="2">
    <location>
        <begin position="62"/>
        <end position="79"/>
    </location>
</feature>
<protein>
    <submittedName>
        <fullName evidence="3">Methyltransferase pytC</fullName>
    </submittedName>
</protein>
<dbReference type="InterPro" id="IPR029063">
    <property type="entry name" value="SAM-dependent_MTases_sf"/>
</dbReference>
<dbReference type="Proteomes" id="UP001338125">
    <property type="component" value="Unassembled WGS sequence"/>
</dbReference>
<dbReference type="CDD" id="cd02440">
    <property type="entry name" value="AdoMet_MTases"/>
    <property type="match status" value="1"/>
</dbReference>
<evidence type="ECO:0000256" key="1">
    <source>
        <dbReference type="ARBA" id="ARBA00038158"/>
    </source>
</evidence>
<feature type="region of interest" description="Disordered" evidence="2">
    <location>
        <begin position="1"/>
        <end position="83"/>
    </location>
</feature>
<dbReference type="PANTHER" id="PTHR43591">
    <property type="entry name" value="METHYLTRANSFERASE"/>
    <property type="match status" value="1"/>
</dbReference>
<sequence length="377" mass="42736">MGDSEPVEEPPNDESSSSLDGGDDQSSGSSTRERRSSIDSDATEIAKPPGDLLDSETTLEATDSEDLDDDGFDTTDEADMYSGASATVRSSIWEHDYEGGRRYHHYRHGRYPLPNDDIEQEREYMKHVIHMEMTGGRLFNAPIESHPQRIMDLCTGTGLWPIAVSKLYPSAEIVGVDLSPIQPFMVPPNVRFLIDDVEDEWMDRGGYDFIHMRYSSIYMRDVDKLVQNAFDHLKPGGWIEFSDFCSFVRCDDGTMPEDYPVGKCALMAHQALLKDGMNTWVANELGETFKRIGFQNVQCKVMKTPIGAWPRDHHQRIIGAYFRDALQEFINALAAKPLRKSGLSDAELEVFLVTVRKSLCDKKVHSYLNFISWWAQK</sequence>
<dbReference type="PANTHER" id="PTHR43591:SF10">
    <property type="entry name" value="ABC TRANSMEMBRANE TYPE-1 DOMAIN-CONTAINING PROTEIN-RELATED"/>
    <property type="match status" value="1"/>
</dbReference>
<accession>A0ABR0T0A9</accession>
<feature type="compositionally biased region" description="Acidic residues" evidence="2">
    <location>
        <begin position="1"/>
        <end position="12"/>
    </location>
</feature>
<name>A0ABR0T0A9_9HYPO</name>
<organism evidence="3 4">
    <name type="scientific">Cladobotryum mycophilum</name>
    <dbReference type="NCBI Taxonomy" id="491253"/>
    <lineage>
        <taxon>Eukaryota</taxon>
        <taxon>Fungi</taxon>
        <taxon>Dikarya</taxon>
        <taxon>Ascomycota</taxon>
        <taxon>Pezizomycotina</taxon>
        <taxon>Sordariomycetes</taxon>
        <taxon>Hypocreomycetidae</taxon>
        <taxon>Hypocreales</taxon>
        <taxon>Hypocreaceae</taxon>
        <taxon>Cladobotryum</taxon>
    </lineage>
</organism>
<keyword evidence="3" id="KW-0808">Transferase</keyword>
<gene>
    <name evidence="3" type="ORF">PT974_02925</name>
</gene>